<dbReference type="Proteomes" id="UP000291591">
    <property type="component" value="Unassembled WGS sequence"/>
</dbReference>
<gene>
    <name evidence="2" type="ORF">EV383_3638</name>
</gene>
<keyword evidence="3" id="KW-1185">Reference proteome</keyword>
<dbReference type="InterPro" id="IPR011037">
    <property type="entry name" value="Pyrv_Knase-like_insert_dom_sf"/>
</dbReference>
<name>A0A4V2FR04_PSEST</name>
<accession>A0A4V2FR04</accession>
<dbReference type="AlphaFoldDB" id="A0A4V2FR04"/>
<organism evidence="2 3">
    <name type="scientific">Pseudonocardia sediminis</name>
    <dbReference type="NCBI Taxonomy" id="1397368"/>
    <lineage>
        <taxon>Bacteria</taxon>
        <taxon>Bacillati</taxon>
        <taxon>Actinomycetota</taxon>
        <taxon>Actinomycetes</taxon>
        <taxon>Pseudonocardiales</taxon>
        <taxon>Pseudonocardiaceae</taxon>
        <taxon>Pseudonocardia</taxon>
    </lineage>
</organism>
<dbReference type="GO" id="GO:0030170">
    <property type="term" value="F:pyridoxal phosphate binding"/>
    <property type="evidence" value="ECO:0007669"/>
    <property type="project" value="InterPro"/>
</dbReference>
<dbReference type="GO" id="GO:0030151">
    <property type="term" value="F:molybdenum ion binding"/>
    <property type="evidence" value="ECO:0007669"/>
    <property type="project" value="InterPro"/>
</dbReference>
<evidence type="ECO:0000259" key="1">
    <source>
        <dbReference type="PROSITE" id="PS51340"/>
    </source>
</evidence>
<feature type="domain" description="MOSC" evidence="1">
    <location>
        <begin position="76"/>
        <end position="261"/>
    </location>
</feature>
<dbReference type="SUPFAM" id="SSF50800">
    <property type="entry name" value="PK beta-barrel domain-like"/>
    <property type="match status" value="1"/>
</dbReference>
<dbReference type="EMBL" id="SHKL01000001">
    <property type="protein sequence ID" value="RZT86740.1"/>
    <property type="molecule type" value="Genomic_DNA"/>
</dbReference>
<comment type="caution">
    <text evidence="2">The sequence shown here is derived from an EMBL/GenBank/DDBJ whole genome shotgun (WGS) entry which is preliminary data.</text>
</comment>
<dbReference type="Pfam" id="PF03473">
    <property type="entry name" value="MOSC"/>
    <property type="match status" value="1"/>
</dbReference>
<evidence type="ECO:0000313" key="3">
    <source>
        <dbReference type="Proteomes" id="UP000291591"/>
    </source>
</evidence>
<dbReference type="Pfam" id="PF03476">
    <property type="entry name" value="MOSC_N"/>
    <property type="match status" value="1"/>
</dbReference>
<evidence type="ECO:0000313" key="2">
    <source>
        <dbReference type="EMBL" id="RZT86740.1"/>
    </source>
</evidence>
<sequence>MQTVSQLGMTPVKSGQLLSPREVRVDRRGIVGDRRFVIVDDGDAQLGRPGKGLFVGVRFDHDDAHATLRVRTPGGDDVSGDATAHGDPFPVDHLGIRTLRCREVGGPWDAALSAHAGRPVRLVRIDDGGNGVDVLPITLLGTGSVRRLERETGAAVDPRRFRAGVLVEAEEHAEDGWDGRLVQVGEVRLRVRSGVPRCVVTSFDPVTGVRDLNVLKSLAAYRPTAGLPDGLMPGFAAMTLSVYAQVETAGRIRVGDEVTVLDEP</sequence>
<dbReference type="SUPFAM" id="SSF141673">
    <property type="entry name" value="MOSC N-terminal domain-like"/>
    <property type="match status" value="1"/>
</dbReference>
<protein>
    <recommendedName>
        <fullName evidence="1">MOSC domain-containing protein</fullName>
    </recommendedName>
</protein>
<dbReference type="GO" id="GO:0003824">
    <property type="term" value="F:catalytic activity"/>
    <property type="evidence" value="ECO:0007669"/>
    <property type="project" value="InterPro"/>
</dbReference>
<dbReference type="OrthoDB" id="9793178at2"/>
<dbReference type="RefSeq" id="WP_130290989.1">
    <property type="nucleotide sequence ID" value="NZ_SHKL01000001.1"/>
</dbReference>
<dbReference type="InterPro" id="IPR005303">
    <property type="entry name" value="MOCOS_middle"/>
</dbReference>
<dbReference type="InterPro" id="IPR005302">
    <property type="entry name" value="MoCF_Sase_C"/>
</dbReference>
<reference evidence="2 3" key="1">
    <citation type="submission" date="2019-02" db="EMBL/GenBank/DDBJ databases">
        <title>Sequencing the genomes of 1000 actinobacteria strains.</title>
        <authorList>
            <person name="Klenk H.-P."/>
        </authorList>
    </citation>
    <scope>NUCLEOTIDE SEQUENCE [LARGE SCALE GENOMIC DNA]</scope>
    <source>
        <strain evidence="2 3">DSM 45779</strain>
    </source>
</reference>
<proteinExistence type="predicted"/>
<dbReference type="PROSITE" id="PS51340">
    <property type="entry name" value="MOSC"/>
    <property type="match status" value="1"/>
</dbReference>